<dbReference type="RefSeq" id="XP_011632508.1">
    <property type="nucleotide sequence ID" value="XM_011634206.1"/>
</dbReference>
<keyword evidence="1" id="KW-1185">Reference proteome</keyword>
<protein>
    <submittedName>
        <fullName evidence="2">Uncharacterized protein LOC105424136</fullName>
    </submittedName>
</protein>
<evidence type="ECO:0000313" key="2">
    <source>
        <dbReference type="RefSeq" id="XP_011632508.1"/>
    </source>
</evidence>
<sequence>LQCTLHFILSSSIELLERGDENTVCRFTDSAYRRARSVMRNYSTNINLNVHDDVETLTPEQIDDITNHKNEVTEDGIDPNALYPEFPPNHPKIARIFKLPPISKCPVENGIIKTPWGSVSAGPLIAGIAAGLKPETVKLSELFPNETPDRKANLSRLSLDNKWMATVAGDLAEVTLIQGPTNEKFSIGVNGTWNSSAMPRWYFLKNNEKLQFTAAEIRGDLDGLIIAGKIESLYTNIPTLRLSQILDLYYSPRGLFDPWIRACNRRILFRTIASNSTMAEQAYSASLILEEYIHRATMDDNVIEKFASQAANELSNYVDSTMNKDLSCQDIEAGNFDDIVQVAIDLTIIIDTTWPFDAIQSILANILDGIKINRYNSQFTIINGYDGNIMINTTNSILHFGYYNFTNYMNVTLGFDLPKSLEKLSTLQRNKLNNERHGLGHAKSDVVLIVPYTSYLTNSDKEYCIELIKKMREQVPDATLLILTYGLKDRWSELVYNALDDLFSTTVTDEIGSSASIAKLISRIKKVPQRLINTQCGADYSPVGSTNSFIDYIEPATIVSYRLHPNYFFSTNSDHVSKIKIQGFGWGNLKVCTSRHFITFNTSEGMGESCVSINNDVHTISVSCGDAGLIHLCQPLYLSIIANSSVISYQCTDAQVCKFPHMIKYTISYENVVCESSANINVLNVFILIISMIYNICFL</sequence>
<dbReference type="OrthoDB" id="10256829at2759"/>
<dbReference type="GeneID" id="105424136"/>
<reference evidence="2" key="1">
    <citation type="submission" date="2025-08" db="UniProtKB">
        <authorList>
            <consortium name="RefSeq"/>
        </authorList>
    </citation>
    <scope>IDENTIFICATION</scope>
</reference>
<accession>A0A6I9VTY3</accession>
<dbReference type="Proteomes" id="UP000504615">
    <property type="component" value="Unplaced"/>
</dbReference>
<organism evidence="1 2">
    <name type="scientific">Pogonomyrmex barbatus</name>
    <name type="common">red harvester ant</name>
    <dbReference type="NCBI Taxonomy" id="144034"/>
    <lineage>
        <taxon>Eukaryota</taxon>
        <taxon>Metazoa</taxon>
        <taxon>Ecdysozoa</taxon>
        <taxon>Arthropoda</taxon>
        <taxon>Hexapoda</taxon>
        <taxon>Insecta</taxon>
        <taxon>Pterygota</taxon>
        <taxon>Neoptera</taxon>
        <taxon>Endopterygota</taxon>
        <taxon>Hymenoptera</taxon>
        <taxon>Apocrita</taxon>
        <taxon>Aculeata</taxon>
        <taxon>Formicoidea</taxon>
        <taxon>Formicidae</taxon>
        <taxon>Myrmicinae</taxon>
        <taxon>Pogonomyrmex</taxon>
    </lineage>
</organism>
<name>A0A6I9VTY3_9HYME</name>
<feature type="non-terminal residue" evidence="2">
    <location>
        <position position="1"/>
    </location>
</feature>
<dbReference type="KEGG" id="pbar:105424136"/>
<proteinExistence type="predicted"/>
<dbReference type="AlphaFoldDB" id="A0A6I9VTY3"/>
<evidence type="ECO:0000313" key="1">
    <source>
        <dbReference type="Proteomes" id="UP000504615"/>
    </source>
</evidence>
<gene>
    <name evidence="2" type="primary">LOC105424136</name>
</gene>